<dbReference type="Gene3D" id="3.30.9.10">
    <property type="entry name" value="D-Amino Acid Oxidase, subunit A, domain 2"/>
    <property type="match status" value="1"/>
</dbReference>
<dbReference type="NCBIfam" id="NF033460">
    <property type="entry name" value="glycerol3P_ox_II"/>
    <property type="match status" value="1"/>
</dbReference>
<evidence type="ECO:0000313" key="2">
    <source>
        <dbReference type="EMBL" id="TDV24394.1"/>
    </source>
</evidence>
<dbReference type="AlphaFoldDB" id="A0A4R7UFC9"/>
<dbReference type="SUPFAM" id="SSF54373">
    <property type="entry name" value="FAD-linked reductases, C-terminal domain"/>
    <property type="match status" value="1"/>
</dbReference>
<dbReference type="Gene3D" id="3.50.50.60">
    <property type="entry name" value="FAD/NAD(P)-binding domain"/>
    <property type="match status" value="1"/>
</dbReference>
<dbReference type="OrthoDB" id="9801699at2"/>
<keyword evidence="3" id="KW-1185">Reference proteome</keyword>
<dbReference type="SUPFAM" id="SSF51905">
    <property type="entry name" value="FAD/NAD(P)-binding domain"/>
    <property type="match status" value="1"/>
</dbReference>
<dbReference type="RefSeq" id="WP_134110642.1">
    <property type="nucleotide sequence ID" value="NZ_SOCN01000001.1"/>
</dbReference>
<gene>
    <name evidence="2" type="ORF">BCF59_0359</name>
</gene>
<name>A0A4R7UFC9_9BACT</name>
<dbReference type="InterPro" id="IPR052745">
    <property type="entry name" value="G3P_Oxidase/Oxidoreductase"/>
</dbReference>
<evidence type="ECO:0000259" key="1">
    <source>
        <dbReference type="Pfam" id="PF01266"/>
    </source>
</evidence>
<organism evidence="2 3">
    <name type="scientific">Mycoplasmopsis mustelae</name>
    <dbReference type="NCBI Taxonomy" id="171289"/>
    <lineage>
        <taxon>Bacteria</taxon>
        <taxon>Bacillati</taxon>
        <taxon>Mycoplasmatota</taxon>
        <taxon>Mycoplasmoidales</taxon>
        <taxon>Metamycoplasmataceae</taxon>
        <taxon>Mycoplasmopsis</taxon>
    </lineage>
</organism>
<dbReference type="Proteomes" id="UP000295757">
    <property type="component" value="Unassembled WGS sequence"/>
</dbReference>
<evidence type="ECO:0000313" key="3">
    <source>
        <dbReference type="Proteomes" id="UP000295757"/>
    </source>
</evidence>
<protein>
    <submittedName>
        <fullName evidence="2">Glycerol 3-phosphate oxidase</fullName>
    </submittedName>
</protein>
<feature type="domain" description="FAD dependent oxidoreductase" evidence="1">
    <location>
        <begin position="4"/>
        <end position="358"/>
    </location>
</feature>
<dbReference type="EMBL" id="SOCN01000001">
    <property type="protein sequence ID" value="TDV24394.1"/>
    <property type="molecule type" value="Genomic_DNA"/>
</dbReference>
<dbReference type="InterPro" id="IPR036188">
    <property type="entry name" value="FAD/NAD-bd_sf"/>
</dbReference>
<dbReference type="InterPro" id="IPR006076">
    <property type="entry name" value="FAD-dep_OxRdtase"/>
</dbReference>
<dbReference type="Pfam" id="PF01266">
    <property type="entry name" value="DAO"/>
    <property type="match status" value="1"/>
</dbReference>
<dbReference type="PANTHER" id="PTHR42720:SF1">
    <property type="entry name" value="GLYCEROL 3-PHOSPHATE OXIDASE"/>
    <property type="match status" value="1"/>
</dbReference>
<dbReference type="PANTHER" id="PTHR42720">
    <property type="entry name" value="GLYCEROL-3-PHOSPHATE DEHYDROGENASE"/>
    <property type="match status" value="1"/>
</dbReference>
<accession>A0A4R7UFC9</accession>
<comment type="caution">
    <text evidence="2">The sequence shown here is derived from an EMBL/GenBank/DDBJ whole genome shotgun (WGS) entry which is preliminary data.</text>
</comment>
<sequence>MKYDVVIVGGGIIGSSIAYELSQYDLKTILLEKNPVFADETTKGNSGAIHGGFDPEPHKIEAKLNVLGNQLWRDKIFKDLEFPRVQVDSLILAFNEEEMKHVHMLYERGLINKVPKEFLKVIDRKEVLKREPNVNPNVLGALLCTSSWAIDPVRATWAFLGASEQNGTELRNNASVEDIKFKNNEFEVTLANREKIYSKVIINAAGHYADILAAKAGYPDFKLTTRRGEYRILDRSEGGIVKSICFKVPTIHGKGVIVAPMLDGHILVGPTAQEGVPKDETRVVTKEMYDFIGKIGKEIIPSIKLEKTIMTLAGSRPIDIETNDFIIKAAKDNKCFINAAGMQSPAIASAPAIAIEISKLVEKAGLQLVKKPDFNPKYKVRF</sequence>
<reference evidence="2 3" key="1">
    <citation type="submission" date="2019-03" db="EMBL/GenBank/DDBJ databases">
        <title>Genomic Encyclopedia of Archaeal and Bacterial Type Strains, Phase II (KMG-II): from individual species to whole genera.</title>
        <authorList>
            <person name="Goeker M."/>
        </authorList>
    </citation>
    <scope>NUCLEOTIDE SEQUENCE [LARGE SCALE GENOMIC DNA]</scope>
    <source>
        <strain evidence="2 3">ATCC 35214</strain>
    </source>
</reference>
<proteinExistence type="predicted"/>